<name>S4TEG1_9VIRU</name>
<dbReference type="EMBL" id="JX904105">
    <property type="protein sequence ID" value="AGA18254.1"/>
    <property type="molecule type" value="Genomic_DNA"/>
</dbReference>
<proteinExistence type="predicted"/>
<accession>S4TEG1</accession>
<organism evidence="1">
    <name type="scientific">uncultured marine virus</name>
    <dbReference type="NCBI Taxonomy" id="186617"/>
    <lineage>
        <taxon>Viruses</taxon>
        <taxon>environmental samples</taxon>
    </lineage>
</organism>
<reference evidence="1" key="1">
    <citation type="journal article" date="2013" name="ISME J.">
        <title>Previously unknown and highly divergent ssDNA viruses populate the oceans.</title>
        <authorList>
            <person name="Labonte J.M."/>
            <person name="Suttle C.A."/>
        </authorList>
    </citation>
    <scope>NUCLEOTIDE SEQUENCE</scope>
</reference>
<sequence>MSTKRRTKKQTIQPAITSLYFQAYEGNAATPPVPVTDSRFYVDTARELSKINRRLYQQGRCYAYQGLTFIWRATGTVATMEVSVRTSGNTWITQNAWVKGKALWDEMQSLVLDDNPSIAGKWHDYKIRLSDQQIAARTLDVKDGAGTDVKGGEWDLSTYVMPQHVVDVVTGQPLPAEEFYATLVGPDTSASRALVKAYEESRSTVQPLDPNVPAGLSASFFNLLTDSGSQEPELADVILAEGDAPPYDTDEYPGGATNSPVPLTVQYGAISAAEVDGNVGPFIAPCGLLEIEIKGYDANGLVVETEDMPVVDLLLHVAPGFYKGVAAVPMGQ</sequence>
<evidence type="ECO:0000313" key="1">
    <source>
        <dbReference type="EMBL" id="AGA18254.1"/>
    </source>
</evidence>
<protein>
    <submittedName>
        <fullName evidence="1">Uncharacterized protein</fullName>
    </submittedName>
</protein>